<dbReference type="RefSeq" id="WP_051660529.1">
    <property type="nucleotide sequence ID" value="NZ_JALN02000002.1"/>
</dbReference>
<dbReference type="eggNOG" id="ENOG50321CS">
    <property type="taxonomic scope" value="Bacteria"/>
</dbReference>
<dbReference type="Pfam" id="PF14230">
    <property type="entry name" value="DUF4333"/>
    <property type="match status" value="1"/>
</dbReference>
<dbReference type="STRING" id="1440774.Y900_028795"/>
<comment type="caution">
    <text evidence="2">The sequence shown here is derived from an EMBL/GenBank/DDBJ whole genome shotgun (WGS) entry which is preliminary data.</text>
</comment>
<reference evidence="2" key="1">
    <citation type="submission" date="2014-05" db="EMBL/GenBank/DDBJ databases">
        <title>Genome sequence of Mycobacterium aromaticivorans strain JS19b1T (= DSM 45407T).</title>
        <authorList>
            <person name="Kwak Y."/>
            <person name="Park G.-S."/>
            <person name="Li Q.X."/>
            <person name="Lee S.-E."/>
            <person name="Shin J.-H."/>
        </authorList>
    </citation>
    <scope>NUCLEOTIDE SEQUENCE [LARGE SCALE GENOMIC DNA]</scope>
    <source>
        <strain evidence="2">JS19b1</strain>
    </source>
</reference>
<evidence type="ECO:0000313" key="3">
    <source>
        <dbReference type="Proteomes" id="UP000022835"/>
    </source>
</evidence>
<dbReference type="Proteomes" id="UP000022835">
    <property type="component" value="Unassembled WGS sequence"/>
</dbReference>
<sequence length="106" mass="11294">MIIAALGALAVVVAVVLVTGFWVPGFFTRTELDITQAQNNIQTLLSDDVSGYGPGHVRDAVCNQGRNPVVKKGATFVCNVSIDGVKREITATFQDDNGAYQISLPQ</sequence>
<dbReference type="InterPro" id="IPR025637">
    <property type="entry name" value="DUF4333"/>
</dbReference>
<feature type="domain" description="DUF4333" evidence="1">
    <location>
        <begin position="16"/>
        <end position="98"/>
    </location>
</feature>
<organism evidence="2 3">
    <name type="scientific">Mycolicibacterium aromaticivorans JS19b1 = JCM 16368</name>
    <dbReference type="NCBI Taxonomy" id="1440774"/>
    <lineage>
        <taxon>Bacteria</taxon>
        <taxon>Bacillati</taxon>
        <taxon>Actinomycetota</taxon>
        <taxon>Actinomycetes</taxon>
        <taxon>Mycobacteriales</taxon>
        <taxon>Mycobacteriaceae</taxon>
        <taxon>Mycolicibacterium</taxon>
    </lineage>
</organism>
<dbReference type="OrthoDB" id="3625154at2"/>
<protein>
    <recommendedName>
        <fullName evidence="1">DUF4333 domain-containing protein</fullName>
    </recommendedName>
</protein>
<proteinExistence type="predicted"/>
<keyword evidence="3" id="KW-1185">Reference proteome</keyword>
<dbReference type="EMBL" id="JALN02000002">
    <property type="protein sequence ID" value="KDE97260.1"/>
    <property type="molecule type" value="Genomic_DNA"/>
</dbReference>
<name>A0A064CAC1_9MYCO</name>
<evidence type="ECO:0000313" key="2">
    <source>
        <dbReference type="EMBL" id="KDE97260.1"/>
    </source>
</evidence>
<dbReference type="AlphaFoldDB" id="A0A064CAC1"/>
<evidence type="ECO:0000259" key="1">
    <source>
        <dbReference type="Pfam" id="PF14230"/>
    </source>
</evidence>
<gene>
    <name evidence="2" type="ORF">Y900_028795</name>
</gene>
<accession>A0A064CAC1</accession>